<dbReference type="Pfam" id="PF03863">
    <property type="entry name" value="Phage_mat-A"/>
    <property type="match status" value="1"/>
</dbReference>
<keyword evidence="2" id="KW-0945">Host-virus interaction</keyword>
<protein>
    <recommendedName>
        <fullName evidence="9">Maturation protein</fullName>
    </recommendedName>
</protein>
<sequence>MPTPDHDFGRVHRMTYFEKREDGFTSSGVLGNFEVFHDKETTVSQRTPNYKKLKRSLLPVNPYHHYKNKLFDPSSSFSASSQSVSGGLVSVWTYDMNAQAFGCRTAVNASEAADDPSQRAINKIMSQISLGKGNLAVTMAEMDKTAMHVAHTATRIFKALTALKHARFGDFTKALGVTSTRTENRNFYRGFRKASSRDGVSRQSFAWDKKFKFKDTRNESHVSDFLADTWLEYSYGWKPMLKDVYDNAEAVASLFVEHQNIVRTAKGRAQSEGKWETETIPVNNHIVYNTRATDKIWVEIEVRYRIPVSQLNPIHAFGLTNPMEVAWELVPFSFVVDWFLPIGDAIRSLTAFDGLEYAGGYKSSKHERIFESSVKGIDKTYGGVRWFNHSGGGSLTRIEYDQIRTDLTGFPSYGWPRFKDPRSLAHGASAIALLQSLFLRK</sequence>
<evidence type="ECO:0000256" key="6">
    <source>
        <dbReference type="ARBA" id="ARBA00023296"/>
    </source>
</evidence>
<evidence type="ECO:0000256" key="7">
    <source>
        <dbReference type="ARBA" id="ARBA00035110"/>
    </source>
</evidence>
<dbReference type="InterPro" id="IPR005563">
    <property type="entry name" value="A_protein"/>
</dbReference>
<keyword evidence="4" id="KW-0946">Virion</keyword>
<dbReference type="GO" id="GO:0044423">
    <property type="term" value="C:virion component"/>
    <property type="evidence" value="ECO:0007669"/>
    <property type="project" value="UniProtKB-KW"/>
</dbReference>
<evidence type="ECO:0000256" key="3">
    <source>
        <dbReference type="ARBA" id="ARBA00022804"/>
    </source>
</evidence>
<evidence type="ECO:0000256" key="5">
    <source>
        <dbReference type="ARBA" id="ARBA00023104"/>
    </source>
</evidence>
<keyword evidence="3" id="KW-1161">Viral attachment to host cell</keyword>
<gene>
    <name evidence="8" type="ORF">H3Bulk42195_000002</name>
</gene>
<proteinExistence type="inferred from homology"/>
<keyword evidence="5" id="KW-1175">Viral attachment to host cell pilus</keyword>
<evidence type="ECO:0000256" key="1">
    <source>
        <dbReference type="ARBA" id="ARBA00004328"/>
    </source>
</evidence>
<organism evidence="8">
    <name type="scientific">Leviviridae sp</name>
    <dbReference type="NCBI Taxonomy" id="2027243"/>
    <lineage>
        <taxon>Viruses</taxon>
        <taxon>Riboviria</taxon>
        <taxon>Orthornavirae</taxon>
        <taxon>Lenarviricota</taxon>
        <taxon>Leviviricetes</taxon>
        <taxon>Norzivirales</taxon>
        <taxon>Fiersviridae</taxon>
    </lineage>
</organism>
<dbReference type="EMBL" id="MN035335">
    <property type="protein sequence ID" value="QDH90190.1"/>
    <property type="molecule type" value="Genomic_RNA"/>
</dbReference>
<evidence type="ECO:0000256" key="2">
    <source>
        <dbReference type="ARBA" id="ARBA00022581"/>
    </source>
</evidence>
<name>A0A514D995_9VIRU</name>
<accession>A0A514D995</accession>
<comment type="subcellular location">
    <subcellularLocation>
        <location evidence="1">Virion</location>
    </subcellularLocation>
</comment>
<keyword evidence="6" id="KW-1160">Virus entry into host cell</keyword>
<comment type="similarity">
    <text evidence="7">Belongs to the Leviviricetes maturation protein family.</text>
</comment>
<evidence type="ECO:0008006" key="9">
    <source>
        <dbReference type="Google" id="ProtNLM"/>
    </source>
</evidence>
<evidence type="ECO:0000313" key="8">
    <source>
        <dbReference type="EMBL" id="QDH90190.1"/>
    </source>
</evidence>
<evidence type="ECO:0000256" key="4">
    <source>
        <dbReference type="ARBA" id="ARBA00022844"/>
    </source>
</evidence>
<dbReference type="GO" id="GO:0039666">
    <property type="term" value="P:virion attachment to host cell pilus"/>
    <property type="evidence" value="ECO:0007669"/>
    <property type="project" value="UniProtKB-KW"/>
</dbReference>
<reference evidence="8" key="1">
    <citation type="submission" date="2019-05" db="EMBL/GenBank/DDBJ databases">
        <title>Metatranscriptomic reconstruction reveals RNA viruses with the potential to shape carbon cycling in soil.</title>
        <authorList>
            <person name="Starr E.P."/>
            <person name="Nuccio E."/>
            <person name="Pett-Ridge J."/>
            <person name="Banfield J.F."/>
            <person name="Firestone M.K."/>
        </authorList>
    </citation>
    <scope>NUCLEOTIDE SEQUENCE</scope>
    <source>
        <strain evidence="8">H3_Bulk_42_scaffold_195</strain>
    </source>
</reference>